<dbReference type="PANTHER" id="PTHR10196:SF69">
    <property type="entry name" value="GLYCEROL KINASE"/>
    <property type="match status" value="1"/>
</dbReference>
<dbReference type="GO" id="GO:0005829">
    <property type="term" value="C:cytosol"/>
    <property type="evidence" value="ECO:0007669"/>
    <property type="project" value="TreeGrafter"/>
</dbReference>
<dbReference type="PROSITE" id="PS00445">
    <property type="entry name" value="FGGY_KINASES_2"/>
    <property type="match status" value="1"/>
</dbReference>
<evidence type="ECO:0000256" key="1">
    <source>
        <dbReference type="ARBA" id="ARBA00009156"/>
    </source>
</evidence>
<dbReference type="GO" id="GO:0019563">
    <property type="term" value="P:glycerol catabolic process"/>
    <property type="evidence" value="ECO:0007669"/>
    <property type="project" value="TreeGrafter"/>
</dbReference>
<gene>
    <name evidence="11" type="primary">glpK</name>
    <name evidence="11" type="ORF">CYJ96_05120</name>
</gene>
<dbReference type="Pfam" id="PF00370">
    <property type="entry name" value="FGGY_N"/>
    <property type="match status" value="1"/>
</dbReference>
<dbReference type="Pfam" id="PF02782">
    <property type="entry name" value="FGGY_C"/>
    <property type="match status" value="1"/>
</dbReference>
<dbReference type="Gene3D" id="3.30.420.40">
    <property type="match status" value="2"/>
</dbReference>
<evidence type="ECO:0000259" key="9">
    <source>
        <dbReference type="Pfam" id="PF00370"/>
    </source>
</evidence>
<accession>A0A2I1RJ94</accession>
<proteinExistence type="inferred from homology"/>
<dbReference type="SUPFAM" id="SSF53067">
    <property type="entry name" value="Actin-like ATPase domain"/>
    <property type="match status" value="3"/>
</dbReference>
<dbReference type="InterPro" id="IPR000577">
    <property type="entry name" value="Carb_kinase_FGGY"/>
</dbReference>
<dbReference type="InterPro" id="IPR005999">
    <property type="entry name" value="Glycerol_kin"/>
</dbReference>
<dbReference type="InterPro" id="IPR043129">
    <property type="entry name" value="ATPase_NBD"/>
</dbReference>
<evidence type="ECO:0000313" key="12">
    <source>
        <dbReference type="Proteomes" id="UP000234914"/>
    </source>
</evidence>
<comment type="caution">
    <text evidence="11">The sequence shown here is derived from an EMBL/GenBank/DDBJ whole genome shotgun (WGS) entry which is preliminary data.</text>
</comment>
<keyword evidence="5" id="KW-0319">Glycerol metabolism</keyword>
<dbReference type="PIRSF" id="PIRSF000538">
    <property type="entry name" value="GlpK"/>
    <property type="match status" value="1"/>
</dbReference>
<dbReference type="PANTHER" id="PTHR10196">
    <property type="entry name" value="SUGAR KINASE"/>
    <property type="match status" value="1"/>
</dbReference>
<dbReference type="GO" id="GO:0005524">
    <property type="term" value="F:ATP binding"/>
    <property type="evidence" value="ECO:0007669"/>
    <property type="project" value="UniProtKB-KW"/>
</dbReference>
<evidence type="ECO:0000256" key="8">
    <source>
        <dbReference type="RuleBase" id="RU003733"/>
    </source>
</evidence>
<dbReference type="InterPro" id="IPR018483">
    <property type="entry name" value="Carb_kinase_FGGY_CS"/>
</dbReference>
<dbReference type="FunFam" id="3.30.420.40:FF:000008">
    <property type="entry name" value="Glycerol kinase"/>
    <property type="match status" value="1"/>
</dbReference>
<organism evidence="11 12">
    <name type="scientific">Faucicola osloensis</name>
    <name type="common">Moraxella osloensis</name>
    <dbReference type="NCBI Taxonomy" id="34062"/>
    <lineage>
        <taxon>Bacteria</taxon>
        <taxon>Pseudomonadati</taxon>
        <taxon>Pseudomonadota</taxon>
        <taxon>Gammaproteobacteria</taxon>
        <taxon>Moraxellales</taxon>
        <taxon>Moraxellaceae</taxon>
        <taxon>Faucicola</taxon>
    </lineage>
</organism>
<evidence type="ECO:0000256" key="3">
    <source>
        <dbReference type="ARBA" id="ARBA00022741"/>
    </source>
</evidence>
<evidence type="ECO:0000256" key="4">
    <source>
        <dbReference type="ARBA" id="ARBA00022777"/>
    </source>
</evidence>
<keyword evidence="6" id="KW-0067">ATP-binding</keyword>
<dbReference type="RefSeq" id="WP_101964180.1">
    <property type="nucleotide sequence ID" value="NZ_PKJS01000005.1"/>
</dbReference>
<evidence type="ECO:0000256" key="5">
    <source>
        <dbReference type="ARBA" id="ARBA00022798"/>
    </source>
</evidence>
<keyword evidence="4 8" id="KW-0418">Kinase</keyword>
<dbReference type="NCBIfam" id="TIGR01311">
    <property type="entry name" value="glycerol_kin"/>
    <property type="match status" value="1"/>
</dbReference>
<evidence type="ECO:0000256" key="7">
    <source>
        <dbReference type="ARBA" id="ARBA00043149"/>
    </source>
</evidence>
<keyword evidence="3" id="KW-0547">Nucleotide-binding</keyword>
<protein>
    <recommendedName>
        <fullName evidence="7">ATP:glycerol 3-phosphotransferase</fullName>
    </recommendedName>
</protein>
<reference evidence="11 12" key="1">
    <citation type="submission" date="2017-12" db="EMBL/GenBank/DDBJ databases">
        <title>Phylogenetic diversity of female urinary microbiome.</title>
        <authorList>
            <person name="Thomas-White K."/>
            <person name="Wolfe A.J."/>
        </authorList>
    </citation>
    <scope>NUCLEOTIDE SEQUENCE [LARGE SCALE GENOMIC DNA]</scope>
    <source>
        <strain evidence="11 12">UMB0416</strain>
    </source>
</reference>
<dbReference type="InterPro" id="IPR018484">
    <property type="entry name" value="FGGY_N"/>
</dbReference>
<feature type="domain" description="Carbohydrate kinase FGGY N-terminal" evidence="9">
    <location>
        <begin position="9"/>
        <end position="252"/>
    </location>
</feature>
<dbReference type="Proteomes" id="UP000234914">
    <property type="component" value="Unassembled WGS sequence"/>
</dbReference>
<dbReference type="CDD" id="cd07786">
    <property type="entry name" value="FGGY_EcGK_like"/>
    <property type="match status" value="1"/>
</dbReference>
<evidence type="ECO:0000313" key="11">
    <source>
        <dbReference type="EMBL" id="PKZ69164.1"/>
    </source>
</evidence>
<dbReference type="GO" id="GO:0004370">
    <property type="term" value="F:glycerol kinase activity"/>
    <property type="evidence" value="ECO:0007669"/>
    <property type="project" value="InterPro"/>
</dbReference>
<dbReference type="AlphaFoldDB" id="A0A2I1RJ94"/>
<dbReference type="EMBL" id="PKJS01000005">
    <property type="protein sequence ID" value="PKZ69164.1"/>
    <property type="molecule type" value="Genomic_DNA"/>
</dbReference>
<evidence type="ECO:0000256" key="2">
    <source>
        <dbReference type="ARBA" id="ARBA00022679"/>
    </source>
</evidence>
<keyword evidence="2 8" id="KW-0808">Transferase</keyword>
<comment type="similarity">
    <text evidence="1 8">Belongs to the FGGY kinase family.</text>
</comment>
<dbReference type="PROSITE" id="PS00933">
    <property type="entry name" value="FGGY_KINASES_1"/>
    <property type="match status" value="1"/>
</dbReference>
<feature type="domain" description="Carbohydrate kinase FGGY C-terminal" evidence="10">
    <location>
        <begin position="262"/>
        <end position="485"/>
    </location>
</feature>
<name>A0A2I1RJ94_FAUOS</name>
<dbReference type="GO" id="GO:0006072">
    <property type="term" value="P:glycerol-3-phosphate metabolic process"/>
    <property type="evidence" value="ECO:0007669"/>
    <property type="project" value="InterPro"/>
</dbReference>
<evidence type="ECO:0000259" key="10">
    <source>
        <dbReference type="Pfam" id="PF02782"/>
    </source>
</evidence>
<evidence type="ECO:0000256" key="6">
    <source>
        <dbReference type="ARBA" id="ARBA00022840"/>
    </source>
</evidence>
<dbReference type="InterPro" id="IPR018485">
    <property type="entry name" value="FGGY_C"/>
</dbReference>
<sequence length="532" mass="58643">MAKTENGFILALDQGTTSSRSIIFDSQLTPIAIAQKPLNIITPKSGFIEQNANDIWQTQISTAQEVIAKAGLLATDISAIGITNQRETTIIWHKKTGKPVAPAIVWQDRRTHQWCRDWRDKGFDAKIQQITGLRIDPYFSASKIVWLLNQNPKLRQQALAGELAFGTVDSWLLFNMTGEHSIDITNASRTMLMSLQTGDWSEELLELFDIPKTMLPTIKPSDGDFGVTKQGMFGKQIPVTAVLGDQQAALYGQGCNRAGMAKSTYGTGCFLLMNTGDKPCVSHQQLLTTVAWQTTQANHTRQPNRHEPSGKLPNLLKPLQNLQRNKKTSVTQTQYALEGSVFMAGAIVQWLRDNLGMIARSEDVETLAAQVPDSQGVTLIPAFTGLGAPYWRADATARLIGLTRGTTKAHIARAALEAIALQAYDVLIAMQKDSPVPLHELRVDGGAANNNILMQFQADILNVPVLRPTTTESTAKGVALLAGQAVGLYDDTSIGESWQLDRIFEPKMALSERQAIVERWQFYINQLLHEQN</sequence>